<dbReference type="InterPro" id="IPR004173">
    <property type="entry name" value="3H_domain"/>
</dbReference>
<protein>
    <recommendedName>
        <fullName evidence="1">3H domain-containing protein</fullName>
    </recommendedName>
</protein>
<dbReference type="SUPFAM" id="SSF52540">
    <property type="entry name" value="P-loop containing nucleoside triphosphate hydrolases"/>
    <property type="match status" value="1"/>
</dbReference>
<dbReference type="PANTHER" id="PTHR33477">
    <property type="entry name" value="P-LOOP NTPASE DOMAIN-CONTAINING PROTEIN LPA1 HOMOLOG 1"/>
    <property type="match status" value="1"/>
</dbReference>
<evidence type="ECO:0000313" key="3">
    <source>
        <dbReference type="Proteomes" id="UP000245577"/>
    </source>
</evidence>
<dbReference type="PANTHER" id="PTHR33477:SF3">
    <property type="entry name" value="P-LOOP NTPASE DOMAIN-CONTAINING PROTEIN LPA1 HOMOLOG 1"/>
    <property type="match status" value="1"/>
</dbReference>
<reference evidence="2 3" key="1">
    <citation type="submission" date="2017-03" db="EMBL/GenBank/DDBJ databases">
        <title>Genome sequence of Methanobrevibacter wosei.</title>
        <authorList>
            <person name="Poehlein A."/>
            <person name="Seedorf H."/>
            <person name="Daniel R."/>
        </authorList>
    </citation>
    <scope>NUCLEOTIDE SEQUENCE [LARGE SCALE GENOMIC DNA]</scope>
    <source>
        <strain evidence="2 3">DSM 11979</strain>
    </source>
</reference>
<organism evidence="2 3">
    <name type="scientific">Methanobrevibacter woesei</name>
    <dbReference type="NCBI Taxonomy" id="190976"/>
    <lineage>
        <taxon>Archaea</taxon>
        <taxon>Methanobacteriati</taxon>
        <taxon>Methanobacteriota</taxon>
        <taxon>Methanomada group</taxon>
        <taxon>Methanobacteria</taxon>
        <taxon>Methanobacteriales</taxon>
        <taxon>Methanobacteriaceae</taxon>
        <taxon>Methanobrevibacter</taxon>
    </lineage>
</organism>
<dbReference type="Pfam" id="PF02829">
    <property type="entry name" value="3H"/>
    <property type="match status" value="1"/>
</dbReference>
<evidence type="ECO:0000313" key="2">
    <source>
        <dbReference type="EMBL" id="PWB85949.1"/>
    </source>
</evidence>
<proteinExistence type="predicted"/>
<accession>A0A2U1S7D1</accession>
<dbReference type="OrthoDB" id="67577at2157"/>
<dbReference type="InterPro" id="IPR035922">
    <property type="entry name" value="3H_dom_sf"/>
</dbReference>
<dbReference type="Gene3D" id="3.30.1340.20">
    <property type="entry name" value="3H domain"/>
    <property type="match status" value="1"/>
</dbReference>
<sequence length="315" mass="36503">MRRPYVILIGSASGIGKSTIAAELAKKLNIKHLVESDFIREVVRGIIGSEYAPALHSSSYNAYKTLRDKNRYQSYDELISAGFEEHASFVIPAIEKVIYRAINDYDDIILEGVHLVPGLIDLEQFKEIANIYFFVLASDEESHKERFVKRAVQIHRGGKQLDYFTENRIIHDHLLKKAEDNEVPIIYTESIDSSLKKMLRTINKSCRTIKLKNSLDELEDIIDILIRKHNGSFEKISYIMDGFTDPLVRNVNINETKEAESFLNYLNTHPNKKEEMEKLYNLSKYREFLICASDIEELNLIEKELDDKGYLYKEI</sequence>
<dbReference type="AlphaFoldDB" id="A0A2U1S7D1"/>
<gene>
    <name evidence="2" type="ORF">MBBWO_08010</name>
</gene>
<dbReference type="Proteomes" id="UP000245577">
    <property type="component" value="Unassembled WGS sequence"/>
</dbReference>
<dbReference type="NCBIfam" id="NF008995">
    <property type="entry name" value="PRK12338.1"/>
    <property type="match status" value="1"/>
</dbReference>
<comment type="caution">
    <text evidence="2">The sequence shown here is derived from an EMBL/GenBank/DDBJ whole genome shotgun (WGS) entry which is preliminary data.</text>
</comment>
<feature type="domain" description="3H" evidence="1">
    <location>
        <begin position="212"/>
        <end position="311"/>
    </location>
</feature>
<dbReference type="SUPFAM" id="SSF75500">
    <property type="entry name" value="Putative transcriptional regulator TM1602, C-terminal domain"/>
    <property type="match status" value="1"/>
</dbReference>
<keyword evidence="3" id="KW-1185">Reference proteome</keyword>
<name>A0A2U1S7D1_9EURY</name>
<dbReference type="Gene3D" id="3.40.50.300">
    <property type="entry name" value="P-loop containing nucleotide triphosphate hydrolases"/>
    <property type="match status" value="1"/>
</dbReference>
<dbReference type="GO" id="GO:0036094">
    <property type="term" value="F:small molecule binding"/>
    <property type="evidence" value="ECO:0007669"/>
    <property type="project" value="InterPro"/>
</dbReference>
<dbReference type="InterPro" id="IPR027417">
    <property type="entry name" value="P-loop_NTPase"/>
</dbReference>
<dbReference type="RefSeq" id="WP_116669593.1">
    <property type="nucleotide sequence ID" value="NZ_CASEFK010000013.1"/>
</dbReference>
<evidence type="ECO:0000259" key="1">
    <source>
        <dbReference type="Pfam" id="PF02829"/>
    </source>
</evidence>
<dbReference type="EMBL" id="MZGU01000004">
    <property type="protein sequence ID" value="PWB85949.1"/>
    <property type="molecule type" value="Genomic_DNA"/>
</dbReference>